<feature type="domain" description="PPIase FKBP-type" evidence="13">
    <location>
        <begin position="157"/>
        <end position="238"/>
    </location>
</feature>
<comment type="domain">
    <text evidence="11">Consists of 3 domains; the N-terminus binds the ribosome, the middle domain has PPIase activity, while the C-terminus has intrinsic chaperone activity on its own.</text>
</comment>
<evidence type="ECO:0000256" key="11">
    <source>
        <dbReference type="HAMAP-Rule" id="MF_00303"/>
    </source>
</evidence>
<dbReference type="InterPro" id="IPR037041">
    <property type="entry name" value="Trigger_fac_C_sf"/>
</dbReference>
<dbReference type="Pfam" id="PF05697">
    <property type="entry name" value="Trigger_N"/>
    <property type="match status" value="1"/>
</dbReference>
<accession>A0A401ZUL3</accession>
<dbReference type="PANTHER" id="PTHR30560:SF3">
    <property type="entry name" value="TRIGGER FACTOR-LIKE PROTEIN TIG, CHLOROPLASTIC"/>
    <property type="match status" value="1"/>
</dbReference>
<dbReference type="SUPFAM" id="SSF109998">
    <property type="entry name" value="Triger factor/SurA peptide-binding domain-like"/>
    <property type="match status" value="1"/>
</dbReference>
<evidence type="ECO:0000259" key="14">
    <source>
        <dbReference type="Pfam" id="PF05697"/>
    </source>
</evidence>
<comment type="caution">
    <text evidence="16">The sequence shown here is derived from an EMBL/GenBank/DDBJ whole genome shotgun (WGS) entry which is preliminary data.</text>
</comment>
<reference evidence="17" key="1">
    <citation type="submission" date="2018-12" db="EMBL/GenBank/DDBJ databases">
        <title>Tengunoibacter tsumagoiensis gen. nov., sp. nov., Dictyobacter kobayashii sp. nov., D. alpinus sp. nov., and D. joshuensis sp. nov. and description of Dictyobacteraceae fam. nov. within the order Ktedonobacterales isolated from Tengu-no-mugimeshi.</title>
        <authorList>
            <person name="Wang C.M."/>
            <person name="Zheng Y."/>
            <person name="Sakai Y."/>
            <person name="Toyoda A."/>
            <person name="Minakuchi Y."/>
            <person name="Abe K."/>
            <person name="Yokota A."/>
            <person name="Yabe S."/>
        </authorList>
    </citation>
    <scope>NUCLEOTIDE SEQUENCE [LARGE SCALE GENOMIC DNA]</scope>
    <source>
        <strain evidence="17">Uno3</strain>
    </source>
</reference>
<dbReference type="Gene3D" id="3.10.50.40">
    <property type="match status" value="1"/>
</dbReference>
<keyword evidence="6 11" id="KW-0697">Rotamase</keyword>
<evidence type="ECO:0000256" key="7">
    <source>
        <dbReference type="ARBA" id="ARBA00023186"/>
    </source>
</evidence>
<sequence length="477" mass="53910">MKVSVEKLPTSEAVLNVDVTWDDMEKASDKAYRKLVQKVDIQGFRRGKAPRTILERRVGKEYIYQEGLDDLISEAYRDALKEHDLTPITQPTVDAPVFEMGQPYHFSLTVPIITPVELADYTAMHFDREELGVTSEEVDKELESLQNRQSNWETVERAAEYGDRIKADLKLTSGEQKISDLKDNTFEITNERHGLFTGMDEHLIGLKAGDSKSFTTTIPADYSNEKLAGKEAAYEVTVHSVETKQSPALDDAFAAKVSDGQYETLEELSKGLSDNILESKKRSSNETLRENAINALIEQSTFTIHPVLIEQEVEEMAHQFGHMLEQQHLSFDQYLTMTRKSRAEFMEENRPEAEKRVKRQLVLEELARRENITVLPEEIEALFNAYAQIGQELPQTEEQIRSLMISYRREKTLSRLIELTTDPDPDAETEEESAEEATIANAEAAALATNASLEDVQTEESANTTAHAADAKTESVE</sequence>
<evidence type="ECO:0000313" key="16">
    <source>
        <dbReference type="EMBL" id="GCE10476.1"/>
    </source>
</evidence>
<dbReference type="Gene3D" id="3.30.70.1050">
    <property type="entry name" value="Trigger factor ribosome-binding domain"/>
    <property type="match status" value="1"/>
</dbReference>
<dbReference type="InterPro" id="IPR005215">
    <property type="entry name" value="Trig_fac"/>
</dbReference>
<keyword evidence="9 11" id="KW-0131">Cell cycle</keyword>
<dbReference type="SUPFAM" id="SSF54534">
    <property type="entry name" value="FKBP-like"/>
    <property type="match status" value="1"/>
</dbReference>
<keyword evidence="17" id="KW-1185">Reference proteome</keyword>
<evidence type="ECO:0000256" key="5">
    <source>
        <dbReference type="ARBA" id="ARBA00022618"/>
    </source>
</evidence>
<comment type="catalytic activity">
    <reaction evidence="1 11">
        <text>[protein]-peptidylproline (omega=180) = [protein]-peptidylproline (omega=0)</text>
        <dbReference type="Rhea" id="RHEA:16237"/>
        <dbReference type="Rhea" id="RHEA-COMP:10747"/>
        <dbReference type="Rhea" id="RHEA-COMP:10748"/>
        <dbReference type="ChEBI" id="CHEBI:83833"/>
        <dbReference type="ChEBI" id="CHEBI:83834"/>
        <dbReference type="EC" id="5.2.1.8"/>
    </reaction>
</comment>
<protein>
    <recommendedName>
        <fullName evidence="4 11">Trigger factor</fullName>
        <shortName evidence="11">TF</shortName>
        <ecNumber evidence="3 11">5.2.1.8</ecNumber>
    </recommendedName>
    <alternativeName>
        <fullName evidence="10 11">PPIase</fullName>
    </alternativeName>
</protein>
<evidence type="ECO:0000256" key="3">
    <source>
        <dbReference type="ARBA" id="ARBA00013194"/>
    </source>
</evidence>
<evidence type="ECO:0000256" key="12">
    <source>
        <dbReference type="SAM" id="MobiDB-lite"/>
    </source>
</evidence>
<feature type="compositionally biased region" description="Acidic residues" evidence="12">
    <location>
        <begin position="421"/>
        <end position="435"/>
    </location>
</feature>
<dbReference type="InterPro" id="IPR027304">
    <property type="entry name" value="Trigger_fact/SurA_dom_sf"/>
</dbReference>
<dbReference type="GO" id="GO:0043335">
    <property type="term" value="P:protein unfolding"/>
    <property type="evidence" value="ECO:0007669"/>
    <property type="project" value="TreeGrafter"/>
</dbReference>
<proteinExistence type="inferred from homology"/>
<comment type="similarity">
    <text evidence="2 11">Belongs to the FKBP-type PPIase family. Tig subfamily.</text>
</comment>
<dbReference type="Proteomes" id="UP000287352">
    <property type="component" value="Unassembled WGS sequence"/>
</dbReference>
<evidence type="ECO:0000259" key="13">
    <source>
        <dbReference type="Pfam" id="PF00254"/>
    </source>
</evidence>
<dbReference type="NCBIfam" id="TIGR00115">
    <property type="entry name" value="tig"/>
    <property type="match status" value="1"/>
</dbReference>
<dbReference type="AlphaFoldDB" id="A0A401ZUL3"/>
<gene>
    <name evidence="11 16" type="primary">tig</name>
    <name evidence="16" type="ORF">KTT_03350</name>
</gene>
<dbReference type="Gene3D" id="1.10.3120.10">
    <property type="entry name" value="Trigger factor, C-terminal domain"/>
    <property type="match status" value="1"/>
</dbReference>
<keyword evidence="5 11" id="KW-0132">Cell division</keyword>
<comment type="function">
    <text evidence="11">Involved in protein export. Acts as a chaperone by maintaining the newly synthesized protein in an open conformation. Functions as a peptidyl-prolyl cis-trans isomerase.</text>
</comment>
<dbReference type="RefSeq" id="WP_161975203.1">
    <property type="nucleotide sequence ID" value="NZ_BIFR01000001.1"/>
</dbReference>
<name>A0A401ZUL3_9CHLR</name>
<evidence type="ECO:0000256" key="6">
    <source>
        <dbReference type="ARBA" id="ARBA00023110"/>
    </source>
</evidence>
<evidence type="ECO:0000259" key="15">
    <source>
        <dbReference type="Pfam" id="PF05698"/>
    </source>
</evidence>
<dbReference type="EMBL" id="BIFR01000001">
    <property type="protein sequence ID" value="GCE10476.1"/>
    <property type="molecule type" value="Genomic_DNA"/>
</dbReference>
<dbReference type="GO" id="GO:0051083">
    <property type="term" value="P:'de novo' cotranslational protein folding"/>
    <property type="evidence" value="ECO:0007669"/>
    <property type="project" value="TreeGrafter"/>
</dbReference>
<organism evidence="16 17">
    <name type="scientific">Tengunoibacter tsumagoiensis</name>
    <dbReference type="NCBI Taxonomy" id="2014871"/>
    <lineage>
        <taxon>Bacteria</taxon>
        <taxon>Bacillati</taxon>
        <taxon>Chloroflexota</taxon>
        <taxon>Ktedonobacteria</taxon>
        <taxon>Ktedonobacterales</taxon>
        <taxon>Dictyobacteraceae</taxon>
        <taxon>Tengunoibacter</taxon>
    </lineage>
</organism>
<evidence type="ECO:0000256" key="8">
    <source>
        <dbReference type="ARBA" id="ARBA00023235"/>
    </source>
</evidence>
<dbReference type="EC" id="5.2.1.8" evidence="3 11"/>
<dbReference type="PIRSF" id="PIRSF003095">
    <property type="entry name" value="Trigger_factor"/>
    <property type="match status" value="1"/>
</dbReference>
<dbReference type="GO" id="GO:0005737">
    <property type="term" value="C:cytoplasm"/>
    <property type="evidence" value="ECO:0007669"/>
    <property type="project" value="UniProtKB-SubCell"/>
</dbReference>
<dbReference type="SUPFAM" id="SSF102735">
    <property type="entry name" value="Trigger factor ribosome-binding domain"/>
    <property type="match status" value="1"/>
</dbReference>
<keyword evidence="11" id="KW-0963">Cytoplasm</keyword>
<feature type="domain" description="Trigger factor ribosome-binding bacterial" evidence="14">
    <location>
        <begin position="1"/>
        <end position="145"/>
    </location>
</feature>
<dbReference type="GO" id="GO:0044183">
    <property type="term" value="F:protein folding chaperone"/>
    <property type="evidence" value="ECO:0007669"/>
    <property type="project" value="TreeGrafter"/>
</dbReference>
<keyword evidence="7 11" id="KW-0143">Chaperone</keyword>
<keyword evidence="8 11" id="KW-0413">Isomerase</keyword>
<evidence type="ECO:0000313" key="17">
    <source>
        <dbReference type="Proteomes" id="UP000287352"/>
    </source>
</evidence>
<evidence type="ECO:0000256" key="9">
    <source>
        <dbReference type="ARBA" id="ARBA00023306"/>
    </source>
</evidence>
<dbReference type="GO" id="GO:0043022">
    <property type="term" value="F:ribosome binding"/>
    <property type="evidence" value="ECO:0007669"/>
    <property type="project" value="TreeGrafter"/>
</dbReference>
<dbReference type="PANTHER" id="PTHR30560">
    <property type="entry name" value="TRIGGER FACTOR CHAPERONE AND PEPTIDYL-PROLYL CIS/TRANS ISOMERASE"/>
    <property type="match status" value="1"/>
</dbReference>
<dbReference type="InterPro" id="IPR001179">
    <property type="entry name" value="PPIase_FKBP_dom"/>
</dbReference>
<feature type="domain" description="Trigger factor C-terminal" evidence="15">
    <location>
        <begin position="264"/>
        <end position="402"/>
    </location>
</feature>
<evidence type="ECO:0000256" key="2">
    <source>
        <dbReference type="ARBA" id="ARBA00005464"/>
    </source>
</evidence>
<evidence type="ECO:0000256" key="4">
    <source>
        <dbReference type="ARBA" id="ARBA00016902"/>
    </source>
</evidence>
<evidence type="ECO:0000256" key="10">
    <source>
        <dbReference type="ARBA" id="ARBA00029986"/>
    </source>
</evidence>
<dbReference type="InterPro" id="IPR046357">
    <property type="entry name" value="PPIase_dom_sf"/>
</dbReference>
<dbReference type="InterPro" id="IPR036611">
    <property type="entry name" value="Trigger_fac_ribosome-bd_sf"/>
</dbReference>
<dbReference type="GO" id="GO:0015031">
    <property type="term" value="P:protein transport"/>
    <property type="evidence" value="ECO:0007669"/>
    <property type="project" value="UniProtKB-UniRule"/>
</dbReference>
<feature type="region of interest" description="Disordered" evidence="12">
    <location>
        <begin position="418"/>
        <end position="477"/>
    </location>
</feature>
<dbReference type="GO" id="GO:0003755">
    <property type="term" value="F:peptidyl-prolyl cis-trans isomerase activity"/>
    <property type="evidence" value="ECO:0007669"/>
    <property type="project" value="UniProtKB-UniRule"/>
</dbReference>
<dbReference type="GO" id="GO:0051301">
    <property type="term" value="P:cell division"/>
    <property type="evidence" value="ECO:0007669"/>
    <property type="project" value="UniProtKB-KW"/>
</dbReference>
<evidence type="ECO:0000256" key="1">
    <source>
        <dbReference type="ARBA" id="ARBA00000971"/>
    </source>
</evidence>
<dbReference type="InterPro" id="IPR008881">
    <property type="entry name" value="Trigger_fac_ribosome-bd_bac"/>
</dbReference>
<dbReference type="Pfam" id="PF05698">
    <property type="entry name" value="Trigger_C"/>
    <property type="match status" value="1"/>
</dbReference>
<dbReference type="InterPro" id="IPR008880">
    <property type="entry name" value="Trigger_fac_C"/>
</dbReference>
<feature type="compositionally biased region" description="Low complexity" evidence="12">
    <location>
        <begin position="436"/>
        <end position="454"/>
    </location>
</feature>
<dbReference type="HAMAP" id="MF_00303">
    <property type="entry name" value="Trigger_factor_Tig"/>
    <property type="match status" value="1"/>
</dbReference>
<comment type="subcellular location">
    <subcellularLocation>
        <location evidence="11">Cytoplasm</location>
    </subcellularLocation>
    <text evidence="11">About half TF is bound to the ribosome near the polypeptide exit tunnel while the other half is free in the cytoplasm.</text>
</comment>
<dbReference type="Pfam" id="PF00254">
    <property type="entry name" value="FKBP_C"/>
    <property type="match status" value="1"/>
</dbReference>